<dbReference type="SUPFAM" id="SSF103506">
    <property type="entry name" value="Mitochondrial carrier"/>
    <property type="match status" value="1"/>
</dbReference>
<sequence>MCLQSPTAPQYKGLFDALTQIARTEGLRGLYRGLTPALFGVSHGAIQFMVYEDLKRHASHYSSTHSGDSWLLGPTSEYIFNAVTSKVVASVATYPYQLVKTRLQSGATRYKGVVDVVRQTWHGEGVVGFYKGLGANVLRVMPGTCVTFVVYGMLWEAGKGVEKVECTGN</sequence>
<dbReference type="GO" id="GO:0055085">
    <property type="term" value="P:transmembrane transport"/>
    <property type="evidence" value="ECO:0007669"/>
    <property type="project" value="InterPro"/>
</dbReference>
<evidence type="ECO:0000256" key="8">
    <source>
        <dbReference type="PROSITE-ProRule" id="PRU00282"/>
    </source>
</evidence>
<reference evidence="11" key="2">
    <citation type="submission" date="2009-11" db="EMBL/GenBank/DDBJ databases">
        <title>The Genome Sequence of Allomyces macrogynus strain ATCC 38327.</title>
        <authorList>
            <consortium name="The Broad Institute Genome Sequencing Platform"/>
            <person name="Russ C."/>
            <person name="Cuomo C."/>
            <person name="Shea T."/>
            <person name="Young S.K."/>
            <person name="Zeng Q."/>
            <person name="Koehrsen M."/>
            <person name="Haas B."/>
            <person name="Borodovsky M."/>
            <person name="Guigo R."/>
            <person name="Alvarado L."/>
            <person name="Berlin A."/>
            <person name="Borenstein D."/>
            <person name="Chen Z."/>
            <person name="Engels R."/>
            <person name="Freedman E."/>
            <person name="Gellesch M."/>
            <person name="Goldberg J."/>
            <person name="Griggs A."/>
            <person name="Gujja S."/>
            <person name="Heiman D."/>
            <person name="Hepburn T."/>
            <person name="Howarth C."/>
            <person name="Jen D."/>
            <person name="Larson L."/>
            <person name="Lewis B."/>
            <person name="Mehta T."/>
            <person name="Park D."/>
            <person name="Pearson M."/>
            <person name="Roberts A."/>
            <person name="Saif S."/>
            <person name="Shenoy N."/>
            <person name="Sisk P."/>
            <person name="Stolte C."/>
            <person name="Sykes S."/>
            <person name="Walk T."/>
            <person name="White J."/>
            <person name="Yandava C."/>
            <person name="Burger G."/>
            <person name="Gray M.W."/>
            <person name="Holland P.W.H."/>
            <person name="King N."/>
            <person name="Lang F.B.F."/>
            <person name="Roger A.J."/>
            <person name="Ruiz-Trillo I."/>
            <person name="Lander E."/>
            <person name="Nusbaum C."/>
        </authorList>
    </citation>
    <scope>NUCLEOTIDE SEQUENCE [LARGE SCALE GENOMIC DNA]</scope>
    <source>
        <strain evidence="11">ATCC 38327</strain>
    </source>
</reference>
<dbReference type="OrthoDB" id="428293at2759"/>
<dbReference type="Proteomes" id="UP000054350">
    <property type="component" value="Unassembled WGS sequence"/>
</dbReference>
<dbReference type="Pfam" id="PF00153">
    <property type="entry name" value="Mito_carr"/>
    <property type="match status" value="2"/>
</dbReference>
<evidence type="ECO:0000313" key="11">
    <source>
        <dbReference type="Proteomes" id="UP000054350"/>
    </source>
</evidence>
<evidence type="ECO:0000313" key="10">
    <source>
        <dbReference type="EMBL" id="KNE69953.1"/>
    </source>
</evidence>
<keyword evidence="6" id="KW-1133">Transmembrane helix</keyword>
<dbReference type="InterPro" id="IPR018108">
    <property type="entry name" value="MCP_transmembrane"/>
</dbReference>
<dbReference type="OMA" id="HEYMEGM"/>
<dbReference type="VEuPathDB" id="FungiDB:AMAG_14793"/>
<dbReference type="eggNOG" id="KOG0764">
    <property type="taxonomic scope" value="Eukaryota"/>
</dbReference>
<comment type="subcellular location">
    <subcellularLocation>
        <location evidence="1">Membrane</location>
        <topology evidence="1">Multi-pass membrane protein</topology>
    </subcellularLocation>
</comment>
<dbReference type="Gene3D" id="1.50.40.10">
    <property type="entry name" value="Mitochondrial carrier domain"/>
    <property type="match status" value="1"/>
</dbReference>
<keyword evidence="4 8" id="KW-0812">Transmembrane</keyword>
<evidence type="ECO:0000256" key="7">
    <source>
        <dbReference type="ARBA" id="ARBA00023136"/>
    </source>
</evidence>
<dbReference type="AlphaFoldDB" id="A0A0L0T5A4"/>
<evidence type="ECO:0000256" key="4">
    <source>
        <dbReference type="ARBA" id="ARBA00022692"/>
    </source>
</evidence>
<feature type="repeat" description="Solcar" evidence="8">
    <location>
        <begin position="1"/>
        <end position="57"/>
    </location>
</feature>
<keyword evidence="11" id="KW-1185">Reference proteome</keyword>
<keyword evidence="7 8" id="KW-0472">Membrane</keyword>
<reference evidence="10 11" key="1">
    <citation type="submission" date="2009-11" db="EMBL/GenBank/DDBJ databases">
        <title>Annotation of Allomyces macrogynus ATCC 38327.</title>
        <authorList>
            <consortium name="The Broad Institute Genome Sequencing Platform"/>
            <person name="Russ C."/>
            <person name="Cuomo C."/>
            <person name="Burger G."/>
            <person name="Gray M.W."/>
            <person name="Holland P.W.H."/>
            <person name="King N."/>
            <person name="Lang F.B.F."/>
            <person name="Roger A.J."/>
            <person name="Ruiz-Trillo I."/>
            <person name="Young S.K."/>
            <person name="Zeng Q."/>
            <person name="Gargeya S."/>
            <person name="Fitzgerald M."/>
            <person name="Haas B."/>
            <person name="Abouelleil A."/>
            <person name="Alvarado L."/>
            <person name="Arachchi H.M."/>
            <person name="Berlin A."/>
            <person name="Chapman S.B."/>
            <person name="Gearin G."/>
            <person name="Goldberg J."/>
            <person name="Griggs A."/>
            <person name="Gujja S."/>
            <person name="Hansen M."/>
            <person name="Heiman D."/>
            <person name="Howarth C."/>
            <person name="Larimer J."/>
            <person name="Lui A."/>
            <person name="MacDonald P.J.P."/>
            <person name="McCowen C."/>
            <person name="Montmayeur A."/>
            <person name="Murphy C."/>
            <person name="Neiman D."/>
            <person name="Pearson M."/>
            <person name="Priest M."/>
            <person name="Roberts A."/>
            <person name="Saif S."/>
            <person name="Shea T."/>
            <person name="Sisk P."/>
            <person name="Stolte C."/>
            <person name="Sykes S."/>
            <person name="Wortman J."/>
            <person name="Nusbaum C."/>
            <person name="Birren B."/>
        </authorList>
    </citation>
    <scope>NUCLEOTIDE SEQUENCE [LARGE SCALE GENOMIC DNA]</scope>
    <source>
        <strain evidence="10 11">ATCC 38327</strain>
    </source>
</reference>
<accession>A0A0L0T5A4</accession>
<feature type="repeat" description="Solcar" evidence="8">
    <location>
        <begin position="76"/>
        <end position="157"/>
    </location>
</feature>
<evidence type="ECO:0000256" key="6">
    <source>
        <dbReference type="ARBA" id="ARBA00022989"/>
    </source>
</evidence>
<comment type="similarity">
    <text evidence="2 9">Belongs to the mitochondrial carrier (TC 2.A.29) family.</text>
</comment>
<evidence type="ECO:0000256" key="2">
    <source>
        <dbReference type="ARBA" id="ARBA00006375"/>
    </source>
</evidence>
<protein>
    <submittedName>
        <fullName evidence="10">Uncharacterized protein</fullName>
    </submittedName>
</protein>
<evidence type="ECO:0000256" key="1">
    <source>
        <dbReference type="ARBA" id="ARBA00004141"/>
    </source>
</evidence>
<dbReference type="PROSITE" id="PS50920">
    <property type="entry name" value="SOLCAR"/>
    <property type="match status" value="2"/>
</dbReference>
<dbReference type="GO" id="GO:0006862">
    <property type="term" value="P:nucleotide transport"/>
    <property type="evidence" value="ECO:0007669"/>
    <property type="project" value="InterPro"/>
</dbReference>
<keyword evidence="5" id="KW-0677">Repeat</keyword>
<evidence type="ECO:0000256" key="9">
    <source>
        <dbReference type="RuleBase" id="RU000488"/>
    </source>
</evidence>
<keyword evidence="3 9" id="KW-0813">Transport</keyword>
<gene>
    <name evidence="10" type="ORF">AMAG_14793</name>
</gene>
<organism evidence="10 11">
    <name type="scientific">Allomyces macrogynus (strain ATCC 38327)</name>
    <name type="common">Allomyces javanicus var. macrogynus</name>
    <dbReference type="NCBI Taxonomy" id="578462"/>
    <lineage>
        <taxon>Eukaryota</taxon>
        <taxon>Fungi</taxon>
        <taxon>Fungi incertae sedis</taxon>
        <taxon>Blastocladiomycota</taxon>
        <taxon>Blastocladiomycetes</taxon>
        <taxon>Blastocladiales</taxon>
        <taxon>Blastocladiaceae</taxon>
        <taxon>Allomyces</taxon>
    </lineage>
</organism>
<proteinExistence type="inferred from homology"/>
<dbReference type="InterPro" id="IPR044712">
    <property type="entry name" value="SLC25A32-like"/>
</dbReference>
<dbReference type="EMBL" id="GG745363">
    <property type="protein sequence ID" value="KNE69953.1"/>
    <property type="molecule type" value="Genomic_DNA"/>
</dbReference>
<dbReference type="InterPro" id="IPR023395">
    <property type="entry name" value="MCP_dom_sf"/>
</dbReference>
<dbReference type="STRING" id="578462.A0A0L0T5A4"/>
<dbReference type="PANTHER" id="PTHR45683">
    <property type="entry name" value="MITOCHONDRIAL NICOTINAMIDE ADENINE DINUCLEOTIDE TRANSPORTER 1-RELATED-RELATED"/>
    <property type="match status" value="1"/>
</dbReference>
<evidence type="ECO:0000256" key="3">
    <source>
        <dbReference type="ARBA" id="ARBA00022448"/>
    </source>
</evidence>
<name>A0A0L0T5A4_ALLM3</name>
<dbReference type="GO" id="GO:0016020">
    <property type="term" value="C:membrane"/>
    <property type="evidence" value="ECO:0007669"/>
    <property type="project" value="UniProtKB-SubCell"/>
</dbReference>
<evidence type="ECO:0000256" key="5">
    <source>
        <dbReference type="ARBA" id="ARBA00022737"/>
    </source>
</evidence>